<organism evidence="2 3">
    <name type="scientific">Bionectria ochroleuca</name>
    <name type="common">Gliocladium roseum</name>
    <dbReference type="NCBI Taxonomy" id="29856"/>
    <lineage>
        <taxon>Eukaryota</taxon>
        <taxon>Fungi</taxon>
        <taxon>Dikarya</taxon>
        <taxon>Ascomycota</taxon>
        <taxon>Pezizomycotina</taxon>
        <taxon>Sordariomycetes</taxon>
        <taxon>Hypocreomycetidae</taxon>
        <taxon>Hypocreales</taxon>
        <taxon>Bionectriaceae</taxon>
        <taxon>Clonostachys</taxon>
    </lineage>
</organism>
<gene>
    <name evidence="2" type="ORF">CLO192961_LOCUS298472</name>
</gene>
<dbReference type="PANTHER" id="PTHR12905">
    <property type="entry name" value="METALLOPHOSPHOESTERASE"/>
    <property type="match status" value="1"/>
</dbReference>
<dbReference type="Pfam" id="PF00149">
    <property type="entry name" value="Metallophos"/>
    <property type="match status" value="1"/>
</dbReference>
<sequence length="313" mass="35349">MSARSSIKLRRTQKCKAAEALHQIHSRSDPPREPVRVVCISDTHNNRPELPPGDLLIHAGDLTENGSFDEVQAGLAWLASQPHTHKIFVAGSHDVLFDEDFLTRYPERRYGQTRSASDLDWGGVIYLRDNAITLTFPTQQSGEHQNHEGRNLVICGSPWTSQDGRSAFQYRPDDEDHWRLIFANLDCEPDIIVTHGPPKYHLDNRDFQQAGCPYLAEEIARARPLLSVFGHIHASYGREDCIMDGVQTAYEDIMVGWGGWMDVMWMACLVVSKRLGKFFRSSGEAEAHRTIFVNASIVGPDNEMRNDPIVVEL</sequence>
<dbReference type="Proteomes" id="UP000766486">
    <property type="component" value="Unassembled WGS sequence"/>
</dbReference>
<dbReference type="InterPro" id="IPR029052">
    <property type="entry name" value="Metallo-depent_PP-like"/>
</dbReference>
<dbReference type="CDD" id="cd07379">
    <property type="entry name" value="MPP_239FB"/>
    <property type="match status" value="1"/>
</dbReference>
<proteinExistence type="predicted"/>
<reference evidence="2 3" key="1">
    <citation type="submission" date="2019-06" db="EMBL/GenBank/DDBJ databases">
        <authorList>
            <person name="Broberg M."/>
        </authorList>
    </citation>
    <scope>NUCLEOTIDE SEQUENCE [LARGE SCALE GENOMIC DNA]</scope>
</reference>
<dbReference type="Gene3D" id="3.60.21.10">
    <property type="match status" value="1"/>
</dbReference>
<evidence type="ECO:0000313" key="3">
    <source>
        <dbReference type="Proteomes" id="UP000766486"/>
    </source>
</evidence>
<evidence type="ECO:0000259" key="1">
    <source>
        <dbReference type="Pfam" id="PF00149"/>
    </source>
</evidence>
<keyword evidence="3" id="KW-1185">Reference proteome</keyword>
<comment type="caution">
    <text evidence="2">The sequence shown here is derived from an EMBL/GenBank/DDBJ whole genome shotgun (WGS) entry which is preliminary data.</text>
</comment>
<dbReference type="PANTHER" id="PTHR12905:SF28">
    <property type="entry name" value="RHAMNOGALACTURONATE LYASE C-RELATED"/>
    <property type="match status" value="1"/>
</dbReference>
<dbReference type="InterPro" id="IPR004843">
    <property type="entry name" value="Calcineurin-like_PHP"/>
</dbReference>
<protein>
    <recommendedName>
        <fullName evidence="1">Calcineurin-like phosphoesterase domain-containing protein</fullName>
    </recommendedName>
</protein>
<dbReference type="SUPFAM" id="SSF56300">
    <property type="entry name" value="Metallo-dependent phosphatases"/>
    <property type="match status" value="1"/>
</dbReference>
<accession>A0ABY6UIJ8</accession>
<dbReference type="InterPro" id="IPR051693">
    <property type="entry name" value="UPF0046_metallophosphoest"/>
</dbReference>
<dbReference type="EMBL" id="CABFNS010000828">
    <property type="protein sequence ID" value="VUC31057.1"/>
    <property type="molecule type" value="Genomic_DNA"/>
</dbReference>
<feature type="domain" description="Calcineurin-like phosphoesterase" evidence="1">
    <location>
        <begin position="36"/>
        <end position="234"/>
    </location>
</feature>
<evidence type="ECO:0000313" key="2">
    <source>
        <dbReference type="EMBL" id="VUC31057.1"/>
    </source>
</evidence>
<name>A0ABY6UIJ8_BIOOC</name>